<feature type="transmembrane region" description="Helical" evidence="2">
    <location>
        <begin position="41"/>
        <end position="61"/>
    </location>
</feature>
<name>A0ABW0ZJQ8_9ACTN</name>
<evidence type="ECO:0000313" key="3">
    <source>
        <dbReference type="EMBL" id="MFC5728715.1"/>
    </source>
</evidence>
<dbReference type="EMBL" id="JBHSNS010000002">
    <property type="protein sequence ID" value="MFC5728715.1"/>
    <property type="molecule type" value="Genomic_DNA"/>
</dbReference>
<gene>
    <name evidence="3" type="ORF">ACFPQB_07280</name>
</gene>
<dbReference type="Proteomes" id="UP001596072">
    <property type="component" value="Unassembled WGS sequence"/>
</dbReference>
<evidence type="ECO:0000313" key="4">
    <source>
        <dbReference type="Proteomes" id="UP001596072"/>
    </source>
</evidence>
<protein>
    <recommendedName>
        <fullName evidence="5">WD40 repeat domain-containing protein</fullName>
    </recommendedName>
</protein>
<dbReference type="RefSeq" id="WP_136430928.1">
    <property type="nucleotide sequence ID" value="NZ_JBHSNS010000002.1"/>
</dbReference>
<keyword evidence="2" id="KW-0472">Membrane</keyword>
<evidence type="ECO:0008006" key="5">
    <source>
        <dbReference type="Google" id="ProtNLM"/>
    </source>
</evidence>
<evidence type="ECO:0000256" key="2">
    <source>
        <dbReference type="SAM" id="Phobius"/>
    </source>
</evidence>
<keyword evidence="2" id="KW-0812">Transmembrane</keyword>
<comment type="caution">
    <text evidence="3">The sequence shown here is derived from an EMBL/GenBank/DDBJ whole genome shotgun (WGS) entry which is preliminary data.</text>
</comment>
<accession>A0ABW0ZJQ8</accession>
<reference evidence="4" key="1">
    <citation type="journal article" date="2019" name="Int. J. Syst. Evol. Microbiol.">
        <title>The Global Catalogue of Microorganisms (GCM) 10K type strain sequencing project: providing services to taxonomists for standard genome sequencing and annotation.</title>
        <authorList>
            <consortium name="The Broad Institute Genomics Platform"/>
            <consortium name="The Broad Institute Genome Sequencing Center for Infectious Disease"/>
            <person name="Wu L."/>
            <person name="Ma J."/>
        </authorList>
    </citation>
    <scope>NUCLEOTIDE SEQUENCE [LARGE SCALE GENOMIC DNA]</scope>
    <source>
        <strain evidence="4">YIM 94188</strain>
    </source>
</reference>
<keyword evidence="4" id="KW-1185">Reference proteome</keyword>
<feature type="region of interest" description="Disordered" evidence="1">
    <location>
        <begin position="64"/>
        <end position="104"/>
    </location>
</feature>
<evidence type="ECO:0000256" key="1">
    <source>
        <dbReference type="SAM" id="MobiDB-lite"/>
    </source>
</evidence>
<keyword evidence="2" id="KW-1133">Transmembrane helix</keyword>
<sequence length="417" mass="44113">MTDQRLRDLLHDRVADLDPDDLGDLGGPAWARARRTRHRRAAVVGGGAVAAVLAATAVAVLPGDGPAPPAQNPTKTQTPSVPSPSVSAPTGPAPKAVRAGEQHGAQVWWAPDKSDEAALPRLQVAGVPEQVDLSAGSPPHRAGVRATAMFMVGDGDRFAGRVVILGTDASTYSLDVGRLEPVADEQGNQYLPFNEESLSPSGRFVLFRQQRSLEVYELDTGEWTTIDTPDWLAEGARWSSDTEIWVPHLLGAGAVRGTTYDVDRGRVGPASSTYVSIWETGAGSGYGPLRTEQTGQFSGRGPSVAQAQFPGVSLTDPTGTLVSGADAVVTGDQSGQEVSVLVLPYGLNAPEGRWKMCCPVVGWLDGGRDTLLFASRGSDSRVLAWRVGTPDLFRVTQLTGWVPGQDYHVASYADLKS</sequence>
<feature type="compositionally biased region" description="Low complexity" evidence="1">
    <location>
        <begin position="73"/>
        <end position="94"/>
    </location>
</feature>
<proteinExistence type="predicted"/>
<organism evidence="3 4">
    <name type="scientific">Nocardioides vastitatis</name>
    <dbReference type="NCBI Taxonomy" id="2568655"/>
    <lineage>
        <taxon>Bacteria</taxon>
        <taxon>Bacillati</taxon>
        <taxon>Actinomycetota</taxon>
        <taxon>Actinomycetes</taxon>
        <taxon>Propionibacteriales</taxon>
        <taxon>Nocardioidaceae</taxon>
        <taxon>Nocardioides</taxon>
    </lineage>
</organism>